<evidence type="ECO:0000256" key="1">
    <source>
        <dbReference type="SAM" id="MobiDB-lite"/>
    </source>
</evidence>
<evidence type="ECO:0000313" key="2">
    <source>
        <dbReference type="EMBL" id="HJG79415.1"/>
    </source>
</evidence>
<protein>
    <submittedName>
        <fullName evidence="2">Uncharacterized protein</fullName>
    </submittedName>
</protein>
<comment type="caution">
    <text evidence="2">The sequence shown here is derived from an EMBL/GenBank/DDBJ whole genome shotgun (WGS) entry which is preliminary data.</text>
</comment>
<gene>
    <name evidence="2" type="ORF">K8V08_03280</name>
</gene>
<dbReference type="AlphaFoldDB" id="A0A921MC52"/>
<reference evidence="2" key="2">
    <citation type="submission" date="2021-09" db="EMBL/GenBank/DDBJ databases">
        <authorList>
            <person name="Gilroy R."/>
        </authorList>
    </citation>
    <scope>NUCLEOTIDE SEQUENCE</scope>
    <source>
        <strain evidence="2">ChiGjej5B5-7349</strain>
    </source>
</reference>
<dbReference type="EMBL" id="DYUK01000075">
    <property type="protein sequence ID" value="HJG79415.1"/>
    <property type="molecule type" value="Genomic_DNA"/>
</dbReference>
<evidence type="ECO:0000313" key="3">
    <source>
        <dbReference type="Proteomes" id="UP000784435"/>
    </source>
</evidence>
<proteinExistence type="predicted"/>
<name>A0A921MC52_9MICO</name>
<dbReference type="Proteomes" id="UP000784435">
    <property type="component" value="Unassembled WGS sequence"/>
</dbReference>
<sequence length="116" mass="12231">MPTQAGQVDVADIDMSGLNPHRCTTAAERSGPGRHRRTIVTTHSGTLGDGARPGAQYLRVRFYPGMGLQNHMRAAPTTRADDVEAPTDLDEAAGQSPLPVCAGEPDPIKLAAGDDR</sequence>
<accession>A0A921MC52</accession>
<feature type="region of interest" description="Disordered" evidence="1">
    <location>
        <begin position="1"/>
        <end position="36"/>
    </location>
</feature>
<reference evidence="2" key="1">
    <citation type="journal article" date="2021" name="PeerJ">
        <title>Extensive microbial diversity within the chicken gut microbiome revealed by metagenomics and culture.</title>
        <authorList>
            <person name="Gilroy R."/>
            <person name="Ravi A."/>
            <person name="Getino M."/>
            <person name="Pursley I."/>
            <person name="Horton D.L."/>
            <person name="Alikhan N.F."/>
            <person name="Baker D."/>
            <person name="Gharbi K."/>
            <person name="Hall N."/>
            <person name="Watson M."/>
            <person name="Adriaenssens E.M."/>
            <person name="Foster-Nyarko E."/>
            <person name="Jarju S."/>
            <person name="Secka A."/>
            <person name="Antonio M."/>
            <person name="Oren A."/>
            <person name="Chaudhuri R.R."/>
            <person name="La Ragione R."/>
            <person name="Hildebrand F."/>
            <person name="Pallen M.J."/>
        </authorList>
    </citation>
    <scope>NUCLEOTIDE SEQUENCE</scope>
    <source>
        <strain evidence="2">ChiGjej5B5-7349</strain>
    </source>
</reference>
<feature type="region of interest" description="Disordered" evidence="1">
    <location>
        <begin position="76"/>
        <end position="116"/>
    </location>
</feature>
<organism evidence="2 3">
    <name type="scientific">Brevibacterium senegalense</name>
    <dbReference type="NCBI Taxonomy" id="1033736"/>
    <lineage>
        <taxon>Bacteria</taxon>
        <taxon>Bacillati</taxon>
        <taxon>Actinomycetota</taxon>
        <taxon>Actinomycetes</taxon>
        <taxon>Micrococcales</taxon>
        <taxon>Brevibacteriaceae</taxon>
        <taxon>Brevibacterium</taxon>
    </lineage>
</organism>